<organism evidence="1 2">
    <name type="scientific">Tanacetum coccineum</name>
    <dbReference type="NCBI Taxonomy" id="301880"/>
    <lineage>
        <taxon>Eukaryota</taxon>
        <taxon>Viridiplantae</taxon>
        <taxon>Streptophyta</taxon>
        <taxon>Embryophyta</taxon>
        <taxon>Tracheophyta</taxon>
        <taxon>Spermatophyta</taxon>
        <taxon>Magnoliopsida</taxon>
        <taxon>eudicotyledons</taxon>
        <taxon>Gunneridae</taxon>
        <taxon>Pentapetalae</taxon>
        <taxon>asterids</taxon>
        <taxon>campanulids</taxon>
        <taxon>Asterales</taxon>
        <taxon>Asteraceae</taxon>
        <taxon>Asteroideae</taxon>
        <taxon>Anthemideae</taxon>
        <taxon>Anthemidinae</taxon>
        <taxon>Tanacetum</taxon>
    </lineage>
</organism>
<name>A0ABQ5E7A1_9ASTR</name>
<accession>A0ABQ5E7A1</accession>
<evidence type="ECO:0000313" key="2">
    <source>
        <dbReference type="Proteomes" id="UP001151760"/>
    </source>
</evidence>
<keyword evidence="2" id="KW-1185">Reference proteome</keyword>
<protein>
    <submittedName>
        <fullName evidence="1">Uncharacterized protein</fullName>
    </submittedName>
</protein>
<gene>
    <name evidence="1" type="ORF">Tco_0955471</name>
</gene>
<reference evidence="1" key="1">
    <citation type="journal article" date="2022" name="Int. J. Mol. Sci.">
        <title>Draft Genome of Tanacetum Coccineum: Genomic Comparison of Closely Related Tanacetum-Family Plants.</title>
        <authorList>
            <person name="Yamashiro T."/>
            <person name="Shiraishi A."/>
            <person name="Nakayama K."/>
            <person name="Satake H."/>
        </authorList>
    </citation>
    <scope>NUCLEOTIDE SEQUENCE</scope>
</reference>
<dbReference type="Proteomes" id="UP001151760">
    <property type="component" value="Unassembled WGS sequence"/>
</dbReference>
<proteinExistence type="predicted"/>
<sequence length="216" mass="25577">MSARLHNKDKLKAGPAFKLLKGTRSNYDELEYDFEECFKALSEKLDWENPEGSDYPFDLTNPLPLVEVMRKHGYGYLKEIIVRKTDNDLYRFKEGDFLRLRNNDIEDMLLLLERERHRLTNLLGNDVFGTYANSIMLMRSDELYKFSDRTLTGLQTSLDDITKNIQKEYLPKGRWSTLEKKRANIMIKAIDKQLKERRTIRSLKKFVGGRHYRTDL</sequence>
<dbReference type="EMBL" id="BQNB010016011">
    <property type="protein sequence ID" value="GJT46756.1"/>
    <property type="molecule type" value="Genomic_DNA"/>
</dbReference>
<evidence type="ECO:0000313" key="1">
    <source>
        <dbReference type="EMBL" id="GJT46756.1"/>
    </source>
</evidence>
<comment type="caution">
    <text evidence="1">The sequence shown here is derived from an EMBL/GenBank/DDBJ whole genome shotgun (WGS) entry which is preliminary data.</text>
</comment>
<reference evidence="1" key="2">
    <citation type="submission" date="2022-01" db="EMBL/GenBank/DDBJ databases">
        <authorList>
            <person name="Yamashiro T."/>
            <person name="Shiraishi A."/>
            <person name="Satake H."/>
            <person name="Nakayama K."/>
        </authorList>
    </citation>
    <scope>NUCLEOTIDE SEQUENCE</scope>
</reference>